<sequence length="109" mass="12304">MTRTSDPHVEHYQRIRQNPRFLALSRARSRTSWRLSAVVLAAYFLFMGVAAVNPQFLHQPLFPGSHLSLGLPLGALLLLASWLLTAWYVHRANQHFDPIGASIIEESQA</sequence>
<evidence type="ECO:0000313" key="3">
    <source>
        <dbReference type="Proteomes" id="UP000198407"/>
    </source>
</evidence>
<keyword evidence="1" id="KW-0812">Transmembrane</keyword>
<organism evidence="2 3">
    <name type="scientific">Pseudomonas japonica</name>
    <dbReference type="NCBI Taxonomy" id="256466"/>
    <lineage>
        <taxon>Bacteria</taxon>
        <taxon>Pseudomonadati</taxon>
        <taxon>Pseudomonadota</taxon>
        <taxon>Gammaproteobacteria</taxon>
        <taxon>Pseudomonadales</taxon>
        <taxon>Pseudomonadaceae</taxon>
        <taxon>Pseudomonas</taxon>
    </lineage>
</organism>
<name>A0A239GJ38_9PSED</name>
<dbReference type="InterPro" id="IPR052959">
    <property type="entry name" value="Inner_membrane_assoc"/>
</dbReference>
<dbReference type="STRING" id="1215104.GCA_000730585_02223"/>
<accession>A0A239GJ38</accession>
<proteinExistence type="predicted"/>
<keyword evidence="3" id="KW-1185">Reference proteome</keyword>
<dbReference type="PANTHER" id="PTHR38598:SF1">
    <property type="entry name" value="INNER MEMBRANE PROTEIN YJCH"/>
    <property type="match status" value="1"/>
</dbReference>
<keyword evidence="1" id="KW-0472">Membrane</keyword>
<dbReference type="RefSeq" id="WP_042126359.1">
    <property type="nucleotide sequence ID" value="NZ_FZOL01000013.1"/>
</dbReference>
<dbReference type="GO" id="GO:0005886">
    <property type="term" value="C:plasma membrane"/>
    <property type="evidence" value="ECO:0007669"/>
    <property type="project" value="TreeGrafter"/>
</dbReference>
<evidence type="ECO:0000313" key="2">
    <source>
        <dbReference type="EMBL" id="SNS69140.1"/>
    </source>
</evidence>
<protein>
    <submittedName>
        <fullName evidence="2">Uncharacterized membrane protein, DUF485 family</fullName>
    </submittedName>
</protein>
<feature type="transmembrane region" description="Helical" evidence="1">
    <location>
        <begin position="35"/>
        <end position="57"/>
    </location>
</feature>
<dbReference type="Proteomes" id="UP000198407">
    <property type="component" value="Unassembled WGS sequence"/>
</dbReference>
<dbReference type="EMBL" id="FZOL01000013">
    <property type="protein sequence ID" value="SNS69140.1"/>
    <property type="molecule type" value="Genomic_DNA"/>
</dbReference>
<dbReference type="AlphaFoldDB" id="A0A239GJ38"/>
<feature type="transmembrane region" description="Helical" evidence="1">
    <location>
        <begin position="69"/>
        <end position="89"/>
    </location>
</feature>
<dbReference type="Pfam" id="PF04341">
    <property type="entry name" value="DUF485"/>
    <property type="match status" value="1"/>
</dbReference>
<evidence type="ECO:0000256" key="1">
    <source>
        <dbReference type="SAM" id="Phobius"/>
    </source>
</evidence>
<keyword evidence="1" id="KW-1133">Transmembrane helix</keyword>
<dbReference type="InterPro" id="IPR007436">
    <property type="entry name" value="DUF485"/>
</dbReference>
<gene>
    <name evidence="2" type="ORF">SAMN05444352_11317</name>
</gene>
<dbReference type="OrthoDB" id="5297034at2"/>
<reference evidence="3" key="1">
    <citation type="submission" date="2017-06" db="EMBL/GenBank/DDBJ databases">
        <authorList>
            <person name="Varghese N."/>
            <person name="Submissions S."/>
        </authorList>
    </citation>
    <scope>NUCLEOTIDE SEQUENCE [LARGE SCALE GENOMIC DNA]</scope>
    <source>
        <strain evidence="3">DSM 22348</strain>
    </source>
</reference>
<dbReference type="PANTHER" id="PTHR38598">
    <property type="entry name" value="INNER MEMBRANE PROTEIN YJCH"/>
    <property type="match status" value="1"/>
</dbReference>